<comment type="function">
    <text evidence="1">Removes the N-terminal methionine from nascent proteins. The N-terminal methionine is often cleaved when the second residue in the primary sequence is small and uncharged (Met-Ala-, Cys, Gly, Pro, Ser, Thr, or Val). Requires deformylation of the N(alpha)-formylated initiator methionine before it can be hydrolyzed.</text>
</comment>
<dbReference type="GO" id="GO:0004239">
    <property type="term" value="F:initiator methionyl aminopeptidase activity"/>
    <property type="evidence" value="ECO:0007669"/>
    <property type="project" value="UniProtKB-EC"/>
</dbReference>
<reference evidence="8 9" key="1">
    <citation type="journal article" date="2016" name="Nat. Commun.">
        <title>Thousands of microbial genomes shed light on interconnected biogeochemical processes in an aquifer system.</title>
        <authorList>
            <person name="Anantharaman K."/>
            <person name="Brown C.T."/>
            <person name="Hug L.A."/>
            <person name="Sharon I."/>
            <person name="Castelle C.J."/>
            <person name="Probst A.J."/>
            <person name="Thomas B.C."/>
            <person name="Singh A."/>
            <person name="Wilkins M.J."/>
            <person name="Karaoz U."/>
            <person name="Brodie E.L."/>
            <person name="Williams K.H."/>
            <person name="Hubbard S.S."/>
            <person name="Banfield J.F."/>
        </authorList>
    </citation>
    <scope>NUCLEOTIDE SEQUENCE [LARGE SCALE GENOMIC DNA]</scope>
</reference>
<feature type="domain" description="Peptidase M24" evidence="7">
    <location>
        <begin position="13"/>
        <end position="241"/>
    </location>
</feature>
<evidence type="ECO:0000256" key="1">
    <source>
        <dbReference type="ARBA" id="ARBA00002521"/>
    </source>
</evidence>
<evidence type="ECO:0000256" key="2">
    <source>
        <dbReference type="ARBA" id="ARBA00022438"/>
    </source>
</evidence>
<dbReference type="GO" id="GO:0046872">
    <property type="term" value="F:metal ion binding"/>
    <property type="evidence" value="ECO:0007669"/>
    <property type="project" value="UniProtKB-KW"/>
</dbReference>
<organism evidence="8 9">
    <name type="scientific">Candidatus Yanofskybacteria bacterium RIFCSPHIGHO2_02_FULL_43_15c</name>
    <dbReference type="NCBI Taxonomy" id="1802679"/>
    <lineage>
        <taxon>Bacteria</taxon>
        <taxon>Candidatus Yanofskyibacteriota</taxon>
    </lineage>
</organism>
<evidence type="ECO:0000256" key="6">
    <source>
        <dbReference type="RuleBase" id="RU003653"/>
    </source>
</evidence>
<keyword evidence="2 6" id="KW-0031">Aminopeptidase</keyword>
<evidence type="ECO:0000259" key="7">
    <source>
        <dbReference type="Pfam" id="PF00557"/>
    </source>
</evidence>
<gene>
    <name evidence="8" type="ORF">A3C71_01320</name>
</gene>
<dbReference type="AlphaFoldDB" id="A0A1F8FK88"/>
<dbReference type="InterPro" id="IPR000994">
    <property type="entry name" value="Pept_M24"/>
</dbReference>
<keyword evidence="4 6" id="KW-0479">Metal-binding</keyword>
<comment type="similarity">
    <text evidence="6">Belongs to the peptidase M24A family.</text>
</comment>
<protein>
    <recommendedName>
        <fullName evidence="6">Methionine aminopeptidase</fullName>
        <ecNumber evidence="6">3.4.11.18</ecNumber>
    </recommendedName>
</protein>
<dbReference type="Proteomes" id="UP000178197">
    <property type="component" value="Unassembled WGS sequence"/>
</dbReference>
<dbReference type="Pfam" id="PF00557">
    <property type="entry name" value="Peptidase_M24"/>
    <property type="match status" value="1"/>
</dbReference>
<dbReference type="InterPro" id="IPR002467">
    <property type="entry name" value="Pept_M24A_MAP1"/>
</dbReference>
<dbReference type="CDD" id="cd01086">
    <property type="entry name" value="MetAP1"/>
    <property type="match status" value="1"/>
</dbReference>
<keyword evidence="5" id="KW-0378">Hydrolase</keyword>
<proteinExistence type="inferred from homology"/>
<comment type="catalytic activity">
    <reaction evidence="6">
        <text>Release of N-terminal amino acids, preferentially methionine, from peptides and arylamides.</text>
        <dbReference type="EC" id="3.4.11.18"/>
    </reaction>
</comment>
<dbReference type="PRINTS" id="PR00599">
    <property type="entry name" value="MAPEPTIDASE"/>
</dbReference>
<dbReference type="GO" id="GO:0005829">
    <property type="term" value="C:cytosol"/>
    <property type="evidence" value="ECO:0007669"/>
    <property type="project" value="TreeGrafter"/>
</dbReference>
<evidence type="ECO:0000256" key="3">
    <source>
        <dbReference type="ARBA" id="ARBA00022670"/>
    </source>
</evidence>
<accession>A0A1F8FK88</accession>
<evidence type="ECO:0000256" key="4">
    <source>
        <dbReference type="ARBA" id="ARBA00022723"/>
    </source>
</evidence>
<dbReference type="GO" id="GO:0070006">
    <property type="term" value="F:metalloaminopeptidase activity"/>
    <property type="evidence" value="ECO:0007669"/>
    <property type="project" value="InterPro"/>
</dbReference>
<dbReference type="PANTHER" id="PTHR43330:SF27">
    <property type="entry name" value="METHIONINE AMINOPEPTIDASE"/>
    <property type="match status" value="1"/>
</dbReference>
<dbReference type="InterPro" id="IPR001714">
    <property type="entry name" value="Pept_M24_MAP"/>
</dbReference>
<evidence type="ECO:0000313" key="8">
    <source>
        <dbReference type="EMBL" id="OGN12836.1"/>
    </source>
</evidence>
<comment type="caution">
    <text evidence="8">The sequence shown here is derived from an EMBL/GenBank/DDBJ whole genome shotgun (WGS) entry which is preliminary data.</text>
</comment>
<dbReference type="GO" id="GO:0006508">
    <property type="term" value="P:proteolysis"/>
    <property type="evidence" value="ECO:0007669"/>
    <property type="project" value="UniProtKB-KW"/>
</dbReference>
<evidence type="ECO:0000256" key="5">
    <source>
        <dbReference type="ARBA" id="ARBA00022801"/>
    </source>
</evidence>
<dbReference type="EMBL" id="MGJT01000013">
    <property type="protein sequence ID" value="OGN12836.1"/>
    <property type="molecule type" value="Genomic_DNA"/>
</dbReference>
<dbReference type="NCBIfam" id="TIGR00500">
    <property type="entry name" value="met_pdase_I"/>
    <property type="match status" value="1"/>
</dbReference>
<sequence>MIQIKTRQEIAVMAEGGNILKDILGKLAEAVKPGLTTEEIDQLARELVLSWADKVPEAKISSSFWGYRGFPGFVCISVNDEVVHGIPSSERVIAEGDIVGLDFGVVYKGFHTDSAVTVPAGKISKEAQKLLQTTKESLELGIEEVLIGNTVGDIGYVIQKYVEKKGFGVVKELVGHGVGRKLHEEPYVPNYGKKGEGEVLKEGMVIAIEPMITAGRPAVEVASDNWTYKTKDRSMAAHFEHT</sequence>
<keyword evidence="3 6" id="KW-0645">Protease</keyword>
<comment type="cofactor">
    <cofactor evidence="6">
        <name>Co(2+)</name>
        <dbReference type="ChEBI" id="CHEBI:48828"/>
    </cofactor>
    <cofactor evidence="6">
        <name>Zn(2+)</name>
        <dbReference type="ChEBI" id="CHEBI:29105"/>
    </cofactor>
    <cofactor evidence="6">
        <name>Mn(2+)</name>
        <dbReference type="ChEBI" id="CHEBI:29035"/>
    </cofactor>
    <cofactor evidence="6">
        <name>Fe(2+)</name>
        <dbReference type="ChEBI" id="CHEBI:29033"/>
    </cofactor>
    <text evidence="6">Binds 2 divalent metal cations per subunit. Has a high-affinity and a low affinity metal-binding site. The true nature of the physiological cofactor is under debate. The enzyme is active with cobalt, zinc, manganese or divalent iron ions.</text>
</comment>
<name>A0A1F8FK88_9BACT</name>
<evidence type="ECO:0000313" key="9">
    <source>
        <dbReference type="Proteomes" id="UP000178197"/>
    </source>
</evidence>
<dbReference type="HAMAP" id="MF_01974">
    <property type="entry name" value="MetAP_1"/>
    <property type="match status" value="1"/>
</dbReference>
<dbReference type="Gene3D" id="3.90.230.10">
    <property type="entry name" value="Creatinase/methionine aminopeptidase superfamily"/>
    <property type="match status" value="1"/>
</dbReference>
<feature type="non-terminal residue" evidence="8">
    <location>
        <position position="242"/>
    </location>
</feature>
<dbReference type="EC" id="3.4.11.18" evidence="6"/>
<dbReference type="InterPro" id="IPR036005">
    <property type="entry name" value="Creatinase/aminopeptidase-like"/>
</dbReference>
<dbReference type="SUPFAM" id="SSF55920">
    <property type="entry name" value="Creatinase/aminopeptidase"/>
    <property type="match status" value="1"/>
</dbReference>
<dbReference type="PANTHER" id="PTHR43330">
    <property type="entry name" value="METHIONINE AMINOPEPTIDASE"/>
    <property type="match status" value="1"/>
</dbReference>